<evidence type="ECO:0000259" key="7">
    <source>
        <dbReference type="PROSITE" id="PS50112"/>
    </source>
</evidence>
<dbReference type="InterPro" id="IPR000014">
    <property type="entry name" value="PAS"/>
</dbReference>
<evidence type="ECO:0000256" key="3">
    <source>
        <dbReference type="ARBA" id="ARBA00022553"/>
    </source>
</evidence>
<dbReference type="InterPro" id="IPR013656">
    <property type="entry name" value="PAS_4"/>
</dbReference>
<reference evidence="9 10" key="1">
    <citation type="journal article" date="2010" name="Stand. Genomic Sci.">
        <title>Complete genome sequence of Desulfarculus baarsii type strain (2st14).</title>
        <authorList>
            <person name="Sun H."/>
            <person name="Spring S."/>
            <person name="Lapidus A."/>
            <person name="Davenport K."/>
            <person name="Del Rio T.G."/>
            <person name="Tice H."/>
            <person name="Nolan M."/>
            <person name="Copeland A."/>
            <person name="Cheng J.F."/>
            <person name="Lucas S."/>
            <person name="Tapia R."/>
            <person name="Goodwin L."/>
            <person name="Pitluck S."/>
            <person name="Ivanova N."/>
            <person name="Pagani I."/>
            <person name="Mavromatis K."/>
            <person name="Ovchinnikova G."/>
            <person name="Pati A."/>
            <person name="Chen A."/>
            <person name="Palaniappan K."/>
            <person name="Hauser L."/>
            <person name="Chang Y.J."/>
            <person name="Jeffries C.D."/>
            <person name="Detter J.C."/>
            <person name="Han C."/>
            <person name="Rohde M."/>
            <person name="Brambilla E."/>
            <person name="Goker M."/>
            <person name="Woyke T."/>
            <person name="Bristow J."/>
            <person name="Eisen J.A."/>
            <person name="Markowitz V."/>
            <person name="Hugenholtz P."/>
            <person name="Kyrpides N.C."/>
            <person name="Klenk H.P."/>
            <person name="Land M."/>
        </authorList>
    </citation>
    <scope>NUCLEOTIDE SEQUENCE [LARGE SCALE GENOMIC DNA]</scope>
    <source>
        <strain evidence="10">ATCC 33931 / DSM 2075 / LMG 7858 / VKM B-1802 / 2st14</strain>
    </source>
</reference>
<dbReference type="eggNOG" id="COG0642">
    <property type="taxonomic scope" value="Bacteria"/>
</dbReference>
<evidence type="ECO:0000256" key="4">
    <source>
        <dbReference type="ARBA" id="ARBA00022679"/>
    </source>
</evidence>
<dbReference type="GO" id="GO:0000155">
    <property type="term" value="F:phosphorelay sensor kinase activity"/>
    <property type="evidence" value="ECO:0007669"/>
    <property type="project" value="InterPro"/>
</dbReference>
<dbReference type="EC" id="2.7.13.3" evidence="2"/>
<feature type="region of interest" description="Disordered" evidence="6">
    <location>
        <begin position="1"/>
        <end position="37"/>
    </location>
</feature>
<dbReference type="SMART" id="SM00086">
    <property type="entry name" value="PAC"/>
    <property type="match status" value="2"/>
</dbReference>
<dbReference type="SMART" id="SM00091">
    <property type="entry name" value="PAS"/>
    <property type="match status" value="2"/>
</dbReference>
<organism evidence="9 10">
    <name type="scientific">Desulfarculus baarsii (strain ATCC 33931 / DSM 2075 / LMG 7858 / VKM B-1802 / 2st14)</name>
    <dbReference type="NCBI Taxonomy" id="644282"/>
    <lineage>
        <taxon>Bacteria</taxon>
        <taxon>Pseudomonadati</taxon>
        <taxon>Thermodesulfobacteriota</taxon>
        <taxon>Desulfarculia</taxon>
        <taxon>Desulfarculales</taxon>
        <taxon>Desulfarculaceae</taxon>
        <taxon>Desulfarculus</taxon>
    </lineage>
</organism>
<name>E1QEQ5_DESB2</name>
<accession>E1QEQ5</accession>
<dbReference type="Pfam" id="PF08448">
    <property type="entry name" value="PAS_4"/>
    <property type="match status" value="1"/>
</dbReference>
<comment type="catalytic activity">
    <reaction evidence="1">
        <text>ATP + protein L-histidine = ADP + protein N-phospho-L-histidine.</text>
        <dbReference type="EC" id="2.7.13.3"/>
    </reaction>
</comment>
<dbReference type="Gene3D" id="3.30.450.20">
    <property type="entry name" value="PAS domain"/>
    <property type="match status" value="2"/>
</dbReference>
<dbReference type="PANTHER" id="PTHR43304">
    <property type="entry name" value="PHYTOCHROME-LIKE PROTEIN CPH1"/>
    <property type="match status" value="1"/>
</dbReference>
<dbReference type="SUPFAM" id="SSF47384">
    <property type="entry name" value="Homodimeric domain of signal transducing histidine kinase"/>
    <property type="match status" value="1"/>
</dbReference>
<dbReference type="InterPro" id="IPR035965">
    <property type="entry name" value="PAS-like_dom_sf"/>
</dbReference>
<dbReference type="Pfam" id="PF00512">
    <property type="entry name" value="HisKA"/>
    <property type="match status" value="1"/>
</dbReference>
<gene>
    <name evidence="9" type="ordered locus">Deba_0669</name>
</gene>
<protein>
    <recommendedName>
        <fullName evidence="2">histidine kinase</fullName>
        <ecNumber evidence="2">2.7.13.3</ecNumber>
    </recommendedName>
</protein>
<dbReference type="Pfam" id="PF08447">
    <property type="entry name" value="PAS_3"/>
    <property type="match status" value="1"/>
</dbReference>
<dbReference type="InterPro" id="IPR052162">
    <property type="entry name" value="Sensor_kinase/Photoreceptor"/>
</dbReference>
<dbReference type="InterPro" id="IPR000700">
    <property type="entry name" value="PAS-assoc_C"/>
</dbReference>
<dbReference type="AlphaFoldDB" id="E1QEQ5"/>
<feature type="domain" description="PAC" evidence="8">
    <location>
        <begin position="111"/>
        <end position="162"/>
    </location>
</feature>
<dbReference type="CDD" id="cd00130">
    <property type="entry name" value="PAS"/>
    <property type="match status" value="2"/>
</dbReference>
<dbReference type="SUPFAM" id="SSF55785">
    <property type="entry name" value="PYP-like sensor domain (PAS domain)"/>
    <property type="match status" value="2"/>
</dbReference>
<keyword evidence="10" id="KW-1185">Reference proteome</keyword>
<dbReference type="RefSeq" id="WP_013257496.1">
    <property type="nucleotide sequence ID" value="NC_014365.1"/>
</dbReference>
<dbReference type="Gene3D" id="1.10.287.130">
    <property type="match status" value="1"/>
</dbReference>
<sequence>MTTHLDDNPGGQGPAGPDTDGPADQAGPPAGAGPPRGEERFRQLVEMLPETVFESDITARLTFANRQAFKTFGFSPRDFARGVSGYMLLAPEDRPRAFDYMASVAGGGPGEGVEFTALRKDGGVFPIMMYASPIVRQDEVVGFRGIVVDISGLKQAQEALRRSEEKYRLVVQNASEGLLVSVDLRFAFVNPKAEAILGHAAEALLGMTYRDVIHPDDLPAVVEISRQRARMDPAQSGASHACRVLRGDGRTVWVEFSGVPIDWDGRQGWLNFVSDVTARRQAHEEALLRAKLQAAIETAGAACHELNQPLQSIVLMAELTLAQLPANDPLRPRMEKMRQEMRRMAAITHRLSGITVYRSRDYLGAHSRILDLEGAGQAVGPPGDEQA</sequence>
<feature type="domain" description="PAS" evidence="7">
    <location>
        <begin position="37"/>
        <end position="108"/>
    </location>
</feature>
<proteinExistence type="predicted"/>
<keyword evidence="3" id="KW-0597">Phosphoprotein</keyword>
<dbReference type="Proteomes" id="UP000009047">
    <property type="component" value="Chromosome"/>
</dbReference>
<dbReference type="KEGG" id="dbr:Deba_0669"/>
<dbReference type="InterPro" id="IPR036097">
    <property type="entry name" value="HisK_dim/P_sf"/>
</dbReference>
<dbReference type="HOGENOM" id="CLU_713149_0_0_7"/>
<dbReference type="OrthoDB" id="9787818at2"/>
<feature type="domain" description="PAS" evidence="7">
    <location>
        <begin position="163"/>
        <end position="232"/>
    </location>
</feature>
<dbReference type="EMBL" id="CP002085">
    <property type="protein sequence ID" value="ADK84041.1"/>
    <property type="molecule type" value="Genomic_DNA"/>
</dbReference>
<evidence type="ECO:0000259" key="8">
    <source>
        <dbReference type="PROSITE" id="PS50113"/>
    </source>
</evidence>
<dbReference type="PROSITE" id="PS50113">
    <property type="entry name" value="PAC"/>
    <property type="match status" value="2"/>
</dbReference>
<evidence type="ECO:0000256" key="6">
    <source>
        <dbReference type="SAM" id="MobiDB-lite"/>
    </source>
</evidence>
<dbReference type="STRING" id="644282.Deba_0669"/>
<dbReference type="InterPro" id="IPR003661">
    <property type="entry name" value="HisK_dim/P_dom"/>
</dbReference>
<evidence type="ECO:0000313" key="9">
    <source>
        <dbReference type="EMBL" id="ADK84041.1"/>
    </source>
</evidence>
<keyword evidence="5" id="KW-0418">Kinase</keyword>
<evidence type="ECO:0000313" key="10">
    <source>
        <dbReference type="Proteomes" id="UP000009047"/>
    </source>
</evidence>
<dbReference type="PROSITE" id="PS50112">
    <property type="entry name" value="PAS"/>
    <property type="match status" value="2"/>
</dbReference>
<dbReference type="CDD" id="cd00082">
    <property type="entry name" value="HisKA"/>
    <property type="match status" value="1"/>
</dbReference>
<dbReference type="PANTHER" id="PTHR43304:SF1">
    <property type="entry name" value="PAC DOMAIN-CONTAINING PROTEIN"/>
    <property type="match status" value="1"/>
</dbReference>
<dbReference type="InterPro" id="IPR013655">
    <property type="entry name" value="PAS_fold_3"/>
</dbReference>
<evidence type="ECO:0000256" key="2">
    <source>
        <dbReference type="ARBA" id="ARBA00012438"/>
    </source>
</evidence>
<feature type="compositionally biased region" description="Low complexity" evidence="6">
    <location>
        <begin position="15"/>
        <end position="35"/>
    </location>
</feature>
<dbReference type="InterPro" id="IPR001610">
    <property type="entry name" value="PAC"/>
</dbReference>
<feature type="domain" description="PAC" evidence="8">
    <location>
        <begin position="238"/>
        <end position="288"/>
    </location>
</feature>
<evidence type="ECO:0000256" key="1">
    <source>
        <dbReference type="ARBA" id="ARBA00000085"/>
    </source>
</evidence>
<dbReference type="eggNOG" id="COG2202">
    <property type="taxonomic scope" value="Bacteria"/>
</dbReference>
<evidence type="ECO:0000256" key="5">
    <source>
        <dbReference type="ARBA" id="ARBA00022777"/>
    </source>
</evidence>
<dbReference type="NCBIfam" id="TIGR00229">
    <property type="entry name" value="sensory_box"/>
    <property type="match status" value="2"/>
</dbReference>
<keyword evidence="4" id="KW-0808">Transferase</keyword>